<reference evidence="3" key="5">
    <citation type="submission" date="2023-08" db="EMBL/GenBank/DDBJ databases">
        <authorList>
            <person name="Page C.A."/>
            <person name="Perez-Diaz I.M."/>
        </authorList>
    </citation>
    <scope>NUCLEOTIDE SEQUENCE</scope>
    <source>
        <strain evidence="3">1.8.9</strain>
    </source>
</reference>
<proteinExistence type="predicted"/>
<keyword evidence="1" id="KW-0472">Membrane</keyword>
<dbReference type="EMBL" id="RDCL01000040">
    <property type="protein sequence ID" value="RMW56329.1"/>
    <property type="molecule type" value="Genomic_DNA"/>
</dbReference>
<gene>
    <name evidence="4" type="ORF">C6Y08_14555</name>
    <name evidence="6" type="ORF">D6U17_03220</name>
    <name evidence="5" type="ORF">D6U18_03210</name>
    <name evidence="2" type="ORF">OOJ94_08955</name>
    <name evidence="3" type="ORF">RI555_09105</name>
</gene>
<keyword evidence="7" id="KW-1185">Reference proteome</keyword>
<protein>
    <recommendedName>
        <fullName evidence="11">Integral membrane protein</fullName>
    </recommendedName>
</protein>
<dbReference type="EMBL" id="JAPEQV010000009">
    <property type="protein sequence ID" value="MDF2312946.1"/>
    <property type="molecule type" value="Genomic_DNA"/>
</dbReference>
<evidence type="ECO:0000313" key="5">
    <source>
        <dbReference type="EMBL" id="RMW50612.1"/>
    </source>
</evidence>
<dbReference type="Proteomes" id="UP000238378">
    <property type="component" value="Unassembled WGS sequence"/>
</dbReference>
<dbReference type="AlphaFoldDB" id="A0A241RKA1"/>
<dbReference type="EMBL" id="RDCJ01000038">
    <property type="protein sequence ID" value="RMW50612.1"/>
    <property type="molecule type" value="Genomic_DNA"/>
</dbReference>
<feature type="transmembrane region" description="Helical" evidence="1">
    <location>
        <begin position="40"/>
        <end position="58"/>
    </location>
</feature>
<evidence type="ECO:0000313" key="10">
    <source>
        <dbReference type="Proteomes" id="UP001263852"/>
    </source>
</evidence>
<dbReference type="RefSeq" id="WP_050338709.1">
    <property type="nucleotide sequence ID" value="NZ_BJZC01000018.1"/>
</dbReference>
<keyword evidence="1" id="KW-0812">Transmembrane</keyword>
<dbReference type="Proteomes" id="UP001151834">
    <property type="component" value="Unassembled WGS sequence"/>
</dbReference>
<reference evidence="2" key="4">
    <citation type="journal article" date="2023" name="Front Nutr">
        <title>Lactiplantibacillus pentosus P2020 protects the hyperuricemia and renal inflammation in mice.</title>
        <authorList>
            <person name="Wang Z."/>
            <person name="Song L."/>
            <person name="Li X."/>
            <person name="Xiao Y."/>
            <person name="Huang Y."/>
            <person name="Zhang Y."/>
            <person name="Li J."/>
            <person name="Li M."/>
            <person name="Ren Z."/>
        </authorList>
    </citation>
    <scope>NUCLEOTIDE SEQUENCE</scope>
    <source>
        <strain evidence="2">P2000</strain>
    </source>
</reference>
<evidence type="ECO:0000313" key="3">
    <source>
        <dbReference type="EMBL" id="MDT7039140.1"/>
    </source>
</evidence>
<name>A0A241RKA1_LACPE</name>
<reference evidence="2" key="3">
    <citation type="submission" date="2022-11" db="EMBL/GenBank/DDBJ databases">
        <authorList>
            <person name="Wang Z."/>
        </authorList>
    </citation>
    <scope>NUCLEOTIDE SEQUENCE</scope>
    <source>
        <strain evidence="2">P2000</strain>
    </source>
</reference>
<evidence type="ECO:0008006" key="11">
    <source>
        <dbReference type="Google" id="ProtNLM"/>
    </source>
</evidence>
<evidence type="ECO:0000313" key="2">
    <source>
        <dbReference type="EMBL" id="MDF2312946.1"/>
    </source>
</evidence>
<evidence type="ECO:0000313" key="8">
    <source>
        <dbReference type="Proteomes" id="UP000276249"/>
    </source>
</evidence>
<evidence type="ECO:0000256" key="1">
    <source>
        <dbReference type="SAM" id="Phobius"/>
    </source>
</evidence>
<dbReference type="Proteomes" id="UP000281061">
    <property type="component" value="Unassembled WGS sequence"/>
</dbReference>
<accession>A0A241RKA1</accession>
<evidence type="ECO:0000313" key="4">
    <source>
        <dbReference type="EMBL" id="PRO91329.1"/>
    </source>
</evidence>
<reference evidence="8 9" key="2">
    <citation type="submission" date="2018-10" db="EMBL/GenBank/DDBJ databases">
        <title>Genome sequences of five Lactobacillus pentosus strains isolated from brines of traditionally fermented spanish-style green table olives and differences between them.</title>
        <authorList>
            <person name="Jimenez Diaz R."/>
        </authorList>
    </citation>
    <scope>NUCLEOTIDE SEQUENCE [LARGE SCALE GENOMIC DNA]</scope>
    <source>
        <strain evidence="5 8">IG10</strain>
        <strain evidence="6 9">IG8</strain>
    </source>
</reference>
<dbReference type="OrthoDB" id="2322291at2"/>
<evidence type="ECO:0000313" key="7">
    <source>
        <dbReference type="Proteomes" id="UP000238378"/>
    </source>
</evidence>
<organism evidence="3 10">
    <name type="scientific">Lactiplantibacillus pentosus</name>
    <name type="common">Lactobacillus pentosus</name>
    <dbReference type="NCBI Taxonomy" id="1589"/>
    <lineage>
        <taxon>Bacteria</taxon>
        <taxon>Bacillati</taxon>
        <taxon>Bacillota</taxon>
        <taxon>Bacilli</taxon>
        <taxon>Lactobacillales</taxon>
        <taxon>Lactobacillaceae</taxon>
        <taxon>Lactiplantibacillus</taxon>
    </lineage>
</organism>
<feature type="transmembrane region" description="Helical" evidence="1">
    <location>
        <begin position="70"/>
        <end position="87"/>
    </location>
</feature>
<reference evidence="4 7" key="1">
    <citation type="submission" date="2018-03" db="EMBL/GenBank/DDBJ databases">
        <title>Draft Genome Sequences of six Lactobacillus pentosus Strains Isolated from Brines of Traditionally Fermented Spanish-Style Green Table Olives.</title>
        <authorList>
            <person name="Calero-Delgado B."/>
            <person name="Martin-Platero A.M."/>
            <person name="Perez-Pulido A.J."/>
            <person name="Benitez-Cabello A."/>
            <person name="Casimiro-Soriguer C.S."/>
            <person name="Martinez-Bueno M."/>
            <person name="Arroyo-Lopez F.N."/>
            <person name="Rodriguez-Gomez F."/>
            <person name="Bautista-Gallego J."/>
            <person name="Garrido-Fernandez A."/>
            <person name="Jimenez-Diaz R."/>
        </authorList>
    </citation>
    <scope>NUCLEOTIDE SEQUENCE [LARGE SCALE GENOMIC DNA]</scope>
    <source>
        <strain evidence="4 7">IG2</strain>
    </source>
</reference>
<sequence length="88" mass="9835">MRALNSLRLSIIISCFFNLLLALTHWAGIANNRLLVTSNYGLSALVTGLVFCNAIVLTHHPEIALNQRQSVWLLNFAALLIAFLTEWL</sequence>
<dbReference type="GeneID" id="49393961"/>
<keyword evidence="1" id="KW-1133">Transmembrane helix</keyword>
<dbReference type="Proteomes" id="UP001263852">
    <property type="component" value="Unassembled WGS sequence"/>
</dbReference>
<evidence type="ECO:0000313" key="6">
    <source>
        <dbReference type="EMBL" id="RMW56329.1"/>
    </source>
</evidence>
<feature type="transmembrane region" description="Helical" evidence="1">
    <location>
        <begin position="7"/>
        <end position="28"/>
    </location>
</feature>
<dbReference type="EMBL" id="PVOB01000278">
    <property type="protein sequence ID" value="PRO91329.1"/>
    <property type="molecule type" value="Genomic_DNA"/>
</dbReference>
<comment type="caution">
    <text evidence="3">The sequence shown here is derived from an EMBL/GenBank/DDBJ whole genome shotgun (WGS) entry which is preliminary data.</text>
</comment>
<evidence type="ECO:0000313" key="9">
    <source>
        <dbReference type="Proteomes" id="UP000281061"/>
    </source>
</evidence>
<dbReference type="Proteomes" id="UP000276249">
    <property type="component" value="Unassembled WGS sequence"/>
</dbReference>
<dbReference type="EMBL" id="JAVLAO010000001">
    <property type="protein sequence ID" value="MDT7039140.1"/>
    <property type="molecule type" value="Genomic_DNA"/>
</dbReference>